<evidence type="ECO:0000313" key="1">
    <source>
        <dbReference type="EMBL" id="THJ43726.1"/>
    </source>
</evidence>
<dbReference type="RefSeq" id="WP_136449416.1">
    <property type="nucleotide sequence ID" value="NZ_CADCWT010000427.1"/>
</dbReference>
<keyword evidence="2" id="KW-1185">Reference proteome</keyword>
<organism evidence="1 2">
    <name type="scientific">Candidatus Frankia alpina</name>
    <dbReference type="NCBI Taxonomy" id="2699483"/>
    <lineage>
        <taxon>Bacteria</taxon>
        <taxon>Bacillati</taxon>
        <taxon>Actinomycetota</taxon>
        <taxon>Actinomycetes</taxon>
        <taxon>Frankiales</taxon>
        <taxon>Frankiaceae</taxon>
        <taxon>Frankia</taxon>
    </lineage>
</organism>
<protein>
    <submittedName>
        <fullName evidence="1">Uncharacterized protein</fullName>
    </submittedName>
</protein>
<dbReference type="Proteomes" id="UP000305282">
    <property type="component" value="Unassembled WGS sequence"/>
</dbReference>
<accession>A0A4S5CKT0</accession>
<sequence>MITFRYLDVADSLLRERPDEIAGLWPRACAWLLRLALESAVDDLWARERPAVAQTPMRAQLLSLHYLRVLGPEPPATAEYLWESLSRAVHHHPYELSPTATELRRWHQDVHALALTLGSHRPEPDPGKQTG</sequence>
<proteinExistence type="predicted"/>
<comment type="caution">
    <text evidence="1">The sequence shown here is derived from an EMBL/GenBank/DDBJ whole genome shotgun (WGS) entry which is preliminary data.</text>
</comment>
<dbReference type="EMBL" id="SSXH01000746">
    <property type="protein sequence ID" value="THJ43726.1"/>
    <property type="molecule type" value="Genomic_DNA"/>
</dbReference>
<name>A0A4S5CKT0_9ACTN</name>
<dbReference type="AlphaFoldDB" id="A0A4S5CKT0"/>
<evidence type="ECO:0000313" key="2">
    <source>
        <dbReference type="Proteomes" id="UP000305282"/>
    </source>
</evidence>
<reference evidence="1 2" key="1">
    <citation type="submission" date="2019-04" db="EMBL/GenBank/DDBJ databases">
        <title>Draft genome sequences for three unisolated Alnus-infective Frankia Sp+ strains, AgTrS, AiOr and AvVan, the first sequenced Frankia strains able to sporulate in-planta.</title>
        <authorList>
            <person name="Bethencourt L."/>
            <person name="Vautrin F."/>
            <person name="Taib N."/>
            <person name="Dubost A."/>
            <person name="Castro-Garcia L."/>
            <person name="Imbaud O."/>
            <person name="Abrouk D."/>
            <person name="Fournier P."/>
            <person name="Briolay J."/>
            <person name="Nguyen A."/>
            <person name="Normand P."/>
            <person name="Fernandez M.P."/>
            <person name="Brochier-Armanet C."/>
            <person name="Herrera-Belaroussi A."/>
        </authorList>
    </citation>
    <scope>NUCLEOTIDE SEQUENCE [LARGE SCALE GENOMIC DNA]</scope>
    <source>
        <strain evidence="1 2">AvVan</strain>
    </source>
</reference>
<gene>
    <name evidence="1" type="ORF">E7Y31_20350</name>
</gene>
<dbReference type="OrthoDB" id="4322177at2"/>